<protein>
    <submittedName>
        <fullName evidence="1">Uncharacterized protein</fullName>
    </submittedName>
</protein>
<reference evidence="1" key="1">
    <citation type="journal article" date="2014" name="Front. Microbiol.">
        <title>High frequency of phylogenetically diverse reductive dehalogenase-homologous genes in deep subseafloor sedimentary metagenomes.</title>
        <authorList>
            <person name="Kawai M."/>
            <person name="Futagami T."/>
            <person name="Toyoda A."/>
            <person name="Takaki Y."/>
            <person name="Nishi S."/>
            <person name="Hori S."/>
            <person name="Arai W."/>
            <person name="Tsubouchi T."/>
            <person name="Morono Y."/>
            <person name="Uchiyama I."/>
            <person name="Ito T."/>
            <person name="Fujiyama A."/>
            <person name="Inagaki F."/>
            <person name="Takami H."/>
        </authorList>
    </citation>
    <scope>NUCLEOTIDE SEQUENCE</scope>
    <source>
        <strain evidence="1">Expedition CK06-06</strain>
    </source>
</reference>
<name>X1PB48_9ZZZZ</name>
<accession>X1PB48</accession>
<dbReference type="EMBL" id="BARV01023151">
    <property type="protein sequence ID" value="GAI28144.1"/>
    <property type="molecule type" value="Genomic_DNA"/>
</dbReference>
<comment type="caution">
    <text evidence="1">The sequence shown here is derived from an EMBL/GenBank/DDBJ whole genome shotgun (WGS) entry which is preliminary data.</text>
</comment>
<gene>
    <name evidence="1" type="ORF">S06H3_38031</name>
</gene>
<proteinExistence type="predicted"/>
<dbReference type="AlphaFoldDB" id="X1PB48"/>
<sequence length="62" mass="6726">MITIEKAIKLLQMDLDNPGSVDIMDLNKAQKLSIEALKLVGVLRSLVPLMSLPPLPGETPES</sequence>
<evidence type="ECO:0000313" key="1">
    <source>
        <dbReference type="EMBL" id="GAI28144.1"/>
    </source>
</evidence>
<organism evidence="1">
    <name type="scientific">marine sediment metagenome</name>
    <dbReference type="NCBI Taxonomy" id="412755"/>
    <lineage>
        <taxon>unclassified sequences</taxon>
        <taxon>metagenomes</taxon>
        <taxon>ecological metagenomes</taxon>
    </lineage>
</organism>